<comment type="caution">
    <text evidence="2">The sequence shown here is derived from an EMBL/GenBank/DDBJ whole genome shotgun (WGS) entry which is preliminary data.</text>
</comment>
<keyword evidence="1" id="KW-0175">Coiled coil</keyword>
<dbReference type="EMBL" id="BARW01029369">
    <property type="protein sequence ID" value="GAJ08687.1"/>
    <property type="molecule type" value="Genomic_DNA"/>
</dbReference>
<feature type="coiled-coil region" evidence="1">
    <location>
        <begin position="1"/>
        <end position="28"/>
    </location>
</feature>
<name>X1UYL4_9ZZZZ</name>
<evidence type="ECO:0000313" key="2">
    <source>
        <dbReference type="EMBL" id="GAJ08687.1"/>
    </source>
</evidence>
<feature type="non-terminal residue" evidence="2">
    <location>
        <position position="71"/>
    </location>
</feature>
<organism evidence="2">
    <name type="scientific">marine sediment metagenome</name>
    <dbReference type="NCBI Taxonomy" id="412755"/>
    <lineage>
        <taxon>unclassified sequences</taxon>
        <taxon>metagenomes</taxon>
        <taxon>ecological metagenomes</taxon>
    </lineage>
</organism>
<gene>
    <name evidence="2" type="ORF">S12H4_47202</name>
</gene>
<accession>X1UYL4</accession>
<proteinExistence type="predicted"/>
<reference evidence="2" key="1">
    <citation type="journal article" date="2014" name="Front. Microbiol.">
        <title>High frequency of phylogenetically diverse reductive dehalogenase-homologous genes in deep subseafloor sedimentary metagenomes.</title>
        <authorList>
            <person name="Kawai M."/>
            <person name="Futagami T."/>
            <person name="Toyoda A."/>
            <person name="Takaki Y."/>
            <person name="Nishi S."/>
            <person name="Hori S."/>
            <person name="Arai W."/>
            <person name="Tsubouchi T."/>
            <person name="Morono Y."/>
            <person name="Uchiyama I."/>
            <person name="Ito T."/>
            <person name="Fujiyama A."/>
            <person name="Inagaki F."/>
            <person name="Takami H."/>
        </authorList>
    </citation>
    <scope>NUCLEOTIDE SEQUENCE</scope>
    <source>
        <strain evidence="2">Expedition CK06-06</strain>
    </source>
</reference>
<sequence length="71" mass="8515">MNKFDKLLEELEKKIRKLTYSYRKFSRNTISENEIDKDIQDITLFIESTNLNLKISELLKSIQSQLMSEEE</sequence>
<evidence type="ECO:0000256" key="1">
    <source>
        <dbReference type="SAM" id="Coils"/>
    </source>
</evidence>
<protein>
    <submittedName>
        <fullName evidence="2">Uncharacterized protein</fullName>
    </submittedName>
</protein>
<dbReference type="AlphaFoldDB" id="X1UYL4"/>